<comment type="caution">
    <text evidence="1">The sequence shown here is derived from an EMBL/GenBank/DDBJ whole genome shotgun (WGS) entry which is preliminary data.</text>
</comment>
<evidence type="ECO:0000313" key="1">
    <source>
        <dbReference type="EMBL" id="MCX2837017.1"/>
    </source>
</evidence>
<protein>
    <recommendedName>
        <fullName evidence="3">3D (Asp-Asp-Asp) domain-containing protein</fullName>
    </recommendedName>
</protein>
<reference evidence="1" key="1">
    <citation type="submission" date="2022-11" db="EMBL/GenBank/DDBJ databases">
        <title>Salinimicrobium profundisediminis sp. nov., isolated from deep-sea sediment of the Mariana Trench.</title>
        <authorList>
            <person name="Fu H."/>
        </authorList>
    </citation>
    <scope>NUCLEOTIDE SEQUENCE</scope>
    <source>
        <strain evidence="1">MT39</strain>
    </source>
</reference>
<organism evidence="1 2">
    <name type="scientific">Salinimicrobium profundisediminis</name>
    <dbReference type="NCBI Taxonomy" id="2994553"/>
    <lineage>
        <taxon>Bacteria</taxon>
        <taxon>Pseudomonadati</taxon>
        <taxon>Bacteroidota</taxon>
        <taxon>Flavobacteriia</taxon>
        <taxon>Flavobacteriales</taxon>
        <taxon>Flavobacteriaceae</taxon>
        <taxon>Salinimicrobium</taxon>
    </lineage>
</organism>
<dbReference type="RefSeq" id="WP_266068217.1">
    <property type="nucleotide sequence ID" value="NZ_JAPJDA010000003.1"/>
</dbReference>
<accession>A0A9X3CUE4</accession>
<dbReference type="CDD" id="cd22784">
    <property type="entry name" value="DPBB_MltA_YuiC-like"/>
    <property type="match status" value="1"/>
</dbReference>
<dbReference type="Proteomes" id="UP001148482">
    <property type="component" value="Unassembled WGS sequence"/>
</dbReference>
<evidence type="ECO:0000313" key="2">
    <source>
        <dbReference type="Proteomes" id="UP001148482"/>
    </source>
</evidence>
<dbReference type="AlphaFoldDB" id="A0A9X3CUE4"/>
<keyword evidence="2" id="KW-1185">Reference proteome</keyword>
<proteinExistence type="predicted"/>
<dbReference type="EMBL" id="JAPJDA010000003">
    <property type="protein sequence ID" value="MCX2837017.1"/>
    <property type="molecule type" value="Genomic_DNA"/>
</dbReference>
<sequence length="149" mass="16752">MLVTMFSVKLILKFLLLPVTMMVALGSCEEIEDEKLNFDDWQKITVTASAYNSLGKQGEGNPMITAWGDTLNPGVQSIAVSRDLMKKGLDYKTPVKIEGFEGVFIVNDKMHPRWRNKIDIYMGANKEKALKWGRRKVEIAFPAKDEPGG</sequence>
<gene>
    <name evidence="1" type="ORF">OQ279_02530</name>
</gene>
<evidence type="ECO:0008006" key="3">
    <source>
        <dbReference type="Google" id="ProtNLM"/>
    </source>
</evidence>
<name>A0A9X3CUE4_9FLAO</name>